<dbReference type="InterPro" id="IPR027417">
    <property type="entry name" value="P-loop_NTPase"/>
</dbReference>
<dbReference type="PROSITE" id="PS51198">
    <property type="entry name" value="UVRD_HELICASE_ATP_BIND"/>
    <property type="match status" value="1"/>
</dbReference>
<keyword evidence="3 11" id="KW-0378">Hydrolase</keyword>
<evidence type="ECO:0000256" key="8">
    <source>
        <dbReference type="ARBA" id="ARBA00034617"/>
    </source>
</evidence>
<feature type="region of interest" description="Disordered" evidence="12">
    <location>
        <begin position="616"/>
        <end position="635"/>
    </location>
</feature>
<evidence type="ECO:0000256" key="6">
    <source>
        <dbReference type="ARBA" id="ARBA00023125"/>
    </source>
</evidence>
<feature type="binding site" evidence="11">
    <location>
        <begin position="33"/>
        <end position="40"/>
    </location>
    <ligand>
        <name>ATP</name>
        <dbReference type="ChEBI" id="CHEBI:30616"/>
    </ligand>
</feature>
<evidence type="ECO:0000256" key="7">
    <source>
        <dbReference type="ARBA" id="ARBA00023235"/>
    </source>
</evidence>
<evidence type="ECO:0000313" key="16">
    <source>
        <dbReference type="Proteomes" id="UP000824258"/>
    </source>
</evidence>
<dbReference type="Proteomes" id="UP000824258">
    <property type="component" value="Unassembled WGS sequence"/>
</dbReference>
<dbReference type="InterPro" id="IPR014017">
    <property type="entry name" value="DNA_helicase_UvrD-like_C"/>
</dbReference>
<feature type="domain" description="UvrD-like helicase ATP-binding" evidence="13">
    <location>
        <begin position="12"/>
        <end position="291"/>
    </location>
</feature>
<evidence type="ECO:0000256" key="11">
    <source>
        <dbReference type="PROSITE-ProRule" id="PRU00560"/>
    </source>
</evidence>
<evidence type="ECO:0000256" key="5">
    <source>
        <dbReference type="ARBA" id="ARBA00022840"/>
    </source>
</evidence>
<evidence type="ECO:0000313" key="15">
    <source>
        <dbReference type="EMBL" id="HIR10451.1"/>
    </source>
</evidence>
<evidence type="ECO:0000256" key="10">
    <source>
        <dbReference type="ARBA" id="ARBA00048988"/>
    </source>
</evidence>
<evidence type="ECO:0000256" key="2">
    <source>
        <dbReference type="ARBA" id="ARBA00022741"/>
    </source>
</evidence>
<dbReference type="PROSITE" id="PS51217">
    <property type="entry name" value="UVRD_HELICASE_CTER"/>
    <property type="match status" value="1"/>
</dbReference>
<dbReference type="InterPro" id="IPR000212">
    <property type="entry name" value="DNA_helicase_UvrD/REP"/>
</dbReference>
<dbReference type="GO" id="GO:0000725">
    <property type="term" value="P:recombinational repair"/>
    <property type="evidence" value="ECO:0007669"/>
    <property type="project" value="TreeGrafter"/>
</dbReference>
<dbReference type="PANTHER" id="PTHR11070:SF2">
    <property type="entry name" value="ATP-DEPENDENT DNA HELICASE SRS2"/>
    <property type="match status" value="1"/>
</dbReference>
<evidence type="ECO:0000256" key="1">
    <source>
        <dbReference type="ARBA" id="ARBA00009922"/>
    </source>
</evidence>
<keyword evidence="5 11" id="KW-0067">ATP-binding</keyword>
<dbReference type="SUPFAM" id="SSF52540">
    <property type="entry name" value="P-loop containing nucleoside triphosphate hydrolases"/>
    <property type="match status" value="1"/>
</dbReference>
<keyword evidence="6" id="KW-0238">DNA-binding</keyword>
<dbReference type="Pfam" id="PF13361">
    <property type="entry name" value="UvrD_C"/>
    <property type="match status" value="2"/>
</dbReference>
<gene>
    <name evidence="15" type="ORF">IAA70_08605</name>
</gene>
<evidence type="ECO:0000256" key="12">
    <source>
        <dbReference type="SAM" id="MobiDB-lite"/>
    </source>
</evidence>
<dbReference type="EC" id="5.6.2.4" evidence="9"/>
<dbReference type="GO" id="GO:0003677">
    <property type="term" value="F:DNA binding"/>
    <property type="evidence" value="ECO:0007669"/>
    <property type="project" value="UniProtKB-KW"/>
</dbReference>
<keyword evidence="4 11" id="KW-0347">Helicase</keyword>
<accession>A0A9D1D7G9</accession>
<dbReference type="GO" id="GO:0043138">
    <property type="term" value="F:3'-5' DNA helicase activity"/>
    <property type="evidence" value="ECO:0007669"/>
    <property type="project" value="UniProtKB-EC"/>
</dbReference>
<dbReference type="Gene3D" id="3.40.50.300">
    <property type="entry name" value="P-loop containing nucleotide triphosphate hydrolases"/>
    <property type="match status" value="2"/>
</dbReference>
<dbReference type="CDD" id="cd17932">
    <property type="entry name" value="DEXQc_UvrD"/>
    <property type="match status" value="1"/>
</dbReference>
<dbReference type="PANTHER" id="PTHR11070">
    <property type="entry name" value="UVRD / RECB / PCRA DNA HELICASE FAMILY MEMBER"/>
    <property type="match status" value="1"/>
</dbReference>
<protein>
    <recommendedName>
        <fullName evidence="9">DNA 3'-5' helicase</fullName>
        <ecNumber evidence="9">5.6.2.4</ecNumber>
    </recommendedName>
</protein>
<sequence>MDYQAFRKTYGLRLDEQQEAAVQAPEGAVLLLAVPGSGKTTVLVSRIGYLLHVKGVPPREILTMTYTVAATRDMRARYASFFGEAEAEQLAFRTINGVCSRILYHYQRLTGRTAFSLLSDLGQQNALLASIYRQQTGDYAGESTIRALQTAITYAKNQMLSAQELEKQKVEGEAFAPIFRAYCTAMERQRLMDYDDQMVYALRILRRYPQIRAAIQSQYRHYLVDEAQDTSKIQHALLQVLAQGAASVFMVGDEDQSIYGFRAAYPQALTEFEARYPGAKVLYLEQNYRSVAEIVAVADRFIQRNTSRRPKHLKATRGSSALPRAVEVYDRLQQARYLVKVAEAPDKETAVLYRDNESALPLIDLLSRGGIPYRTRPMDGSFFSSRVVRDLTDLLRFSLDPTDGDLFLSFYYKLGAGISRQLAQRAASQREIPMLAFLAGLEETPPYTRRQCRALNTHFTHLREEAADRAVYRLVHYMGYGDYLQEHGMDMGKAEILELLGAQEPTVLRFLGRLQELEEIARAGGGTEGIVLSTIHASKGLEYERVILMDVADGIFPRSVPATRRRDEAWESYEEERRLFYVAMTRAKQELWIMRFTKDTRYSTFAEEVFPKRKEEKRRRLPADGKKKPPAPPAELFQVGKAVRHQTFGRGVIKQRRGDVVVIQFDGGEEKWFSLSLALKLGQLMLE</sequence>
<feature type="domain" description="UvrD-like helicase C-terminal" evidence="14">
    <location>
        <begin position="292"/>
        <end position="540"/>
    </location>
</feature>
<evidence type="ECO:0000259" key="13">
    <source>
        <dbReference type="PROSITE" id="PS51198"/>
    </source>
</evidence>
<organism evidence="15 16">
    <name type="scientific">Candidatus Avoscillospira stercoripullorum</name>
    <dbReference type="NCBI Taxonomy" id="2840709"/>
    <lineage>
        <taxon>Bacteria</taxon>
        <taxon>Bacillati</taxon>
        <taxon>Bacillota</taxon>
        <taxon>Clostridia</taxon>
        <taxon>Eubacteriales</taxon>
        <taxon>Oscillospiraceae</taxon>
        <taxon>Oscillospiraceae incertae sedis</taxon>
        <taxon>Candidatus Avoscillospira</taxon>
    </lineage>
</organism>
<reference evidence="15" key="1">
    <citation type="submission" date="2020-10" db="EMBL/GenBank/DDBJ databases">
        <authorList>
            <person name="Gilroy R."/>
        </authorList>
    </citation>
    <scope>NUCLEOTIDE SEQUENCE</scope>
    <source>
        <strain evidence="15">ChiHjej9B8-7071</strain>
    </source>
</reference>
<evidence type="ECO:0000259" key="14">
    <source>
        <dbReference type="PROSITE" id="PS51217"/>
    </source>
</evidence>
<dbReference type="Gene3D" id="1.10.486.10">
    <property type="entry name" value="PCRA, domain 4"/>
    <property type="match status" value="1"/>
</dbReference>
<comment type="caution">
    <text evidence="15">The sequence shown here is derived from an EMBL/GenBank/DDBJ whole genome shotgun (WGS) entry which is preliminary data.</text>
</comment>
<dbReference type="Pfam" id="PF00580">
    <property type="entry name" value="UvrD-helicase"/>
    <property type="match status" value="1"/>
</dbReference>
<dbReference type="InterPro" id="IPR013986">
    <property type="entry name" value="DExx_box_DNA_helicase_dom_sf"/>
</dbReference>
<evidence type="ECO:0000256" key="4">
    <source>
        <dbReference type="ARBA" id="ARBA00022806"/>
    </source>
</evidence>
<dbReference type="Gene3D" id="1.10.10.160">
    <property type="match status" value="1"/>
</dbReference>
<dbReference type="GO" id="GO:0016787">
    <property type="term" value="F:hydrolase activity"/>
    <property type="evidence" value="ECO:0007669"/>
    <property type="project" value="UniProtKB-UniRule"/>
</dbReference>
<keyword evidence="2 11" id="KW-0547">Nucleotide-binding</keyword>
<dbReference type="AlphaFoldDB" id="A0A9D1D7G9"/>
<dbReference type="InterPro" id="IPR014016">
    <property type="entry name" value="UvrD-like_ATP-bd"/>
</dbReference>
<comment type="similarity">
    <text evidence="1">Belongs to the helicase family. UvrD subfamily.</text>
</comment>
<dbReference type="EMBL" id="DVGD01000287">
    <property type="protein sequence ID" value="HIR10451.1"/>
    <property type="molecule type" value="Genomic_DNA"/>
</dbReference>
<evidence type="ECO:0000256" key="9">
    <source>
        <dbReference type="ARBA" id="ARBA00034808"/>
    </source>
</evidence>
<dbReference type="CDD" id="cd18807">
    <property type="entry name" value="SF1_C_UvrD"/>
    <property type="match status" value="1"/>
</dbReference>
<comment type="catalytic activity">
    <reaction evidence="10">
        <text>ATP + H2O = ADP + phosphate + H(+)</text>
        <dbReference type="Rhea" id="RHEA:13065"/>
        <dbReference type="ChEBI" id="CHEBI:15377"/>
        <dbReference type="ChEBI" id="CHEBI:15378"/>
        <dbReference type="ChEBI" id="CHEBI:30616"/>
        <dbReference type="ChEBI" id="CHEBI:43474"/>
        <dbReference type="ChEBI" id="CHEBI:456216"/>
        <dbReference type="EC" id="5.6.2.4"/>
    </reaction>
</comment>
<name>A0A9D1D7G9_9FIRM</name>
<evidence type="ECO:0000256" key="3">
    <source>
        <dbReference type="ARBA" id="ARBA00022801"/>
    </source>
</evidence>
<reference evidence="15" key="2">
    <citation type="journal article" date="2021" name="PeerJ">
        <title>Extensive microbial diversity within the chicken gut microbiome revealed by metagenomics and culture.</title>
        <authorList>
            <person name="Gilroy R."/>
            <person name="Ravi A."/>
            <person name="Getino M."/>
            <person name="Pursley I."/>
            <person name="Horton D.L."/>
            <person name="Alikhan N.F."/>
            <person name="Baker D."/>
            <person name="Gharbi K."/>
            <person name="Hall N."/>
            <person name="Watson M."/>
            <person name="Adriaenssens E.M."/>
            <person name="Foster-Nyarko E."/>
            <person name="Jarju S."/>
            <person name="Secka A."/>
            <person name="Antonio M."/>
            <person name="Oren A."/>
            <person name="Chaudhuri R.R."/>
            <person name="La Ragione R."/>
            <person name="Hildebrand F."/>
            <person name="Pallen M.J."/>
        </authorList>
    </citation>
    <scope>NUCLEOTIDE SEQUENCE</scope>
    <source>
        <strain evidence="15">ChiHjej9B8-7071</strain>
    </source>
</reference>
<keyword evidence="7" id="KW-0413">Isomerase</keyword>
<comment type="catalytic activity">
    <reaction evidence="8">
        <text>Couples ATP hydrolysis with the unwinding of duplex DNA by translocating in the 3'-5' direction.</text>
        <dbReference type="EC" id="5.6.2.4"/>
    </reaction>
</comment>
<dbReference type="GO" id="GO:0005524">
    <property type="term" value="F:ATP binding"/>
    <property type="evidence" value="ECO:0007669"/>
    <property type="project" value="UniProtKB-UniRule"/>
</dbReference>
<proteinExistence type="inferred from homology"/>